<dbReference type="SUPFAM" id="SSF57997">
    <property type="entry name" value="Tropomyosin"/>
    <property type="match status" value="1"/>
</dbReference>
<proteinExistence type="predicted"/>
<dbReference type="Proteomes" id="UP001066276">
    <property type="component" value="Chromosome 7"/>
</dbReference>
<dbReference type="AlphaFoldDB" id="A0AAV7PAG6"/>
<organism evidence="1 2">
    <name type="scientific">Pleurodeles waltl</name>
    <name type="common">Iberian ribbed newt</name>
    <dbReference type="NCBI Taxonomy" id="8319"/>
    <lineage>
        <taxon>Eukaryota</taxon>
        <taxon>Metazoa</taxon>
        <taxon>Chordata</taxon>
        <taxon>Craniata</taxon>
        <taxon>Vertebrata</taxon>
        <taxon>Euteleostomi</taxon>
        <taxon>Amphibia</taxon>
        <taxon>Batrachia</taxon>
        <taxon>Caudata</taxon>
        <taxon>Salamandroidea</taxon>
        <taxon>Salamandridae</taxon>
        <taxon>Pleurodelinae</taxon>
        <taxon>Pleurodeles</taxon>
    </lineage>
</organism>
<keyword evidence="2" id="KW-1185">Reference proteome</keyword>
<protein>
    <submittedName>
        <fullName evidence="1">Uncharacterized protein</fullName>
    </submittedName>
</protein>
<sequence length="139" mass="15100">MEHYTTLATASQRHTCQTAGGCGPGSGSVTEEPSRAVRLAAIQGTRTVSENKIKTVDLEVNLLRTDLCKVSDKVQVADDSIGELQTEVDTLRKWMAEVSSSSETLEERMEDVEGQVAPHNVRLLGLPEQAEKGATEQFI</sequence>
<gene>
    <name evidence="1" type="ORF">NDU88_003158</name>
</gene>
<dbReference type="EMBL" id="JANPWB010000011">
    <property type="protein sequence ID" value="KAJ1124709.1"/>
    <property type="molecule type" value="Genomic_DNA"/>
</dbReference>
<dbReference type="Gene3D" id="1.20.5.170">
    <property type="match status" value="1"/>
</dbReference>
<accession>A0AAV7PAG6</accession>
<evidence type="ECO:0000313" key="2">
    <source>
        <dbReference type="Proteomes" id="UP001066276"/>
    </source>
</evidence>
<name>A0AAV7PAG6_PLEWA</name>
<comment type="caution">
    <text evidence="1">The sequence shown here is derived from an EMBL/GenBank/DDBJ whole genome shotgun (WGS) entry which is preliminary data.</text>
</comment>
<reference evidence="1" key="1">
    <citation type="journal article" date="2022" name="bioRxiv">
        <title>Sequencing and chromosome-scale assembly of the giantPleurodeles waltlgenome.</title>
        <authorList>
            <person name="Brown T."/>
            <person name="Elewa A."/>
            <person name="Iarovenko S."/>
            <person name="Subramanian E."/>
            <person name="Araus A.J."/>
            <person name="Petzold A."/>
            <person name="Susuki M."/>
            <person name="Suzuki K.-i.T."/>
            <person name="Hayashi T."/>
            <person name="Toyoda A."/>
            <person name="Oliveira C."/>
            <person name="Osipova E."/>
            <person name="Leigh N.D."/>
            <person name="Simon A."/>
            <person name="Yun M.H."/>
        </authorList>
    </citation>
    <scope>NUCLEOTIDE SEQUENCE</scope>
    <source>
        <strain evidence="1">20211129_DDA</strain>
        <tissue evidence="1">Liver</tissue>
    </source>
</reference>
<evidence type="ECO:0000313" key="1">
    <source>
        <dbReference type="EMBL" id="KAJ1124709.1"/>
    </source>
</evidence>